<gene>
    <name evidence="2" type="ORF">KC19_4G173800</name>
</gene>
<evidence type="ECO:0000313" key="2">
    <source>
        <dbReference type="EMBL" id="KAG0580445.1"/>
    </source>
</evidence>
<dbReference type="AlphaFoldDB" id="A0A8T0IBS6"/>
<accession>A0A8T0IBS6</accession>
<evidence type="ECO:0000256" key="1">
    <source>
        <dbReference type="SAM" id="MobiDB-lite"/>
    </source>
</evidence>
<reference evidence="2" key="1">
    <citation type="submission" date="2020-06" db="EMBL/GenBank/DDBJ databases">
        <title>WGS assembly of Ceratodon purpureus strain R40.</title>
        <authorList>
            <person name="Carey S.B."/>
            <person name="Jenkins J."/>
            <person name="Shu S."/>
            <person name="Lovell J.T."/>
            <person name="Sreedasyam A."/>
            <person name="Maumus F."/>
            <person name="Tiley G.P."/>
            <person name="Fernandez-Pozo N."/>
            <person name="Barry K."/>
            <person name="Chen C."/>
            <person name="Wang M."/>
            <person name="Lipzen A."/>
            <person name="Daum C."/>
            <person name="Saski C.A."/>
            <person name="Payton A.C."/>
            <person name="Mcbreen J.C."/>
            <person name="Conrad R.E."/>
            <person name="Kollar L.M."/>
            <person name="Olsson S."/>
            <person name="Huttunen S."/>
            <person name="Landis J.B."/>
            <person name="Wickett N.J."/>
            <person name="Johnson M.G."/>
            <person name="Rensing S.A."/>
            <person name="Grimwood J."/>
            <person name="Schmutz J."/>
            <person name="Mcdaniel S.F."/>
        </authorList>
    </citation>
    <scope>NUCLEOTIDE SEQUENCE</scope>
    <source>
        <strain evidence="2">R40</strain>
    </source>
</reference>
<comment type="caution">
    <text evidence="2">The sequence shown here is derived from an EMBL/GenBank/DDBJ whole genome shotgun (WGS) entry which is preliminary data.</text>
</comment>
<feature type="compositionally biased region" description="Low complexity" evidence="1">
    <location>
        <begin position="22"/>
        <end position="41"/>
    </location>
</feature>
<keyword evidence="3" id="KW-1185">Reference proteome</keyword>
<name>A0A8T0IBS6_CERPU</name>
<evidence type="ECO:0000313" key="3">
    <source>
        <dbReference type="Proteomes" id="UP000822688"/>
    </source>
</evidence>
<sequence>MASNVPKLPIGSEEGGEEAGKGSRPSRASRVSRASTTGSRTDSSKRRNAGMGLYEPPSYEEQQRKYIRVEKVSRIIAGMDLTPRVFAGSGEVEPKLWQESATSLQSPMIVNLKKSLQQRKKKMKIFTANPNFQDYFYVPKGPEYRPMPSIIESTMGSKEEVVGREVIHKTALKQLRCHLNDFHNF</sequence>
<dbReference type="EMBL" id="CM026424">
    <property type="protein sequence ID" value="KAG0580445.1"/>
    <property type="molecule type" value="Genomic_DNA"/>
</dbReference>
<feature type="region of interest" description="Disordered" evidence="1">
    <location>
        <begin position="1"/>
        <end position="57"/>
    </location>
</feature>
<organism evidence="2 3">
    <name type="scientific">Ceratodon purpureus</name>
    <name type="common">Fire moss</name>
    <name type="synonym">Dicranum purpureum</name>
    <dbReference type="NCBI Taxonomy" id="3225"/>
    <lineage>
        <taxon>Eukaryota</taxon>
        <taxon>Viridiplantae</taxon>
        <taxon>Streptophyta</taxon>
        <taxon>Embryophyta</taxon>
        <taxon>Bryophyta</taxon>
        <taxon>Bryophytina</taxon>
        <taxon>Bryopsida</taxon>
        <taxon>Dicranidae</taxon>
        <taxon>Pseudoditrichales</taxon>
        <taxon>Ditrichaceae</taxon>
        <taxon>Ceratodon</taxon>
    </lineage>
</organism>
<dbReference type="Proteomes" id="UP000822688">
    <property type="component" value="Chromosome 4"/>
</dbReference>
<protein>
    <submittedName>
        <fullName evidence="2">Uncharacterized protein</fullName>
    </submittedName>
</protein>
<proteinExistence type="predicted"/>